<comment type="caution">
    <text evidence="5">The sequence shown here is derived from an EMBL/GenBank/DDBJ whole genome shotgun (WGS) entry which is preliminary data.</text>
</comment>
<dbReference type="NCBIfam" id="NF006045">
    <property type="entry name" value="PRK08190.1"/>
    <property type="match status" value="1"/>
</dbReference>
<evidence type="ECO:0000259" key="4">
    <source>
        <dbReference type="Pfam" id="PF01515"/>
    </source>
</evidence>
<feature type="domain" description="Phosphate acetyl/butaryl transferase" evidence="4">
    <location>
        <begin position="82"/>
        <end position="298"/>
    </location>
</feature>
<dbReference type="Pfam" id="PF01515">
    <property type="entry name" value="PTA_PTB"/>
    <property type="match status" value="2"/>
</dbReference>
<dbReference type="Gene3D" id="3.40.718.10">
    <property type="entry name" value="Isopropylmalate Dehydrogenase"/>
    <property type="match status" value="1"/>
</dbReference>
<dbReference type="GO" id="GO:0016746">
    <property type="term" value="F:acyltransferase activity"/>
    <property type="evidence" value="ECO:0007669"/>
    <property type="project" value="UniProtKB-KW"/>
</dbReference>
<dbReference type="PIRSF" id="PIRSF000428">
    <property type="entry name" value="P_Ac_trans"/>
    <property type="match status" value="1"/>
</dbReference>
<dbReference type="AlphaFoldDB" id="A0A430ABH4"/>
<keyword evidence="6" id="KW-1185">Reference proteome</keyword>
<evidence type="ECO:0000313" key="6">
    <source>
        <dbReference type="Proteomes" id="UP000287101"/>
    </source>
</evidence>
<evidence type="ECO:0000256" key="2">
    <source>
        <dbReference type="ARBA" id="ARBA00022679"/>
    </source>
</evidence>
<organism evidence="5 6">
    <name type="scientific">Vagococcus fessus</name>
    <dbReference type="NCBI Taxonomy" id="120370"/>
    <lineage>
        <taxon>Bacteria</taxon>
        <taxon>Bacillati</taxon>
        <taxon>Bacillota</taxon>
        <taxon>Bacilli</taxon>
        <taxon>Lactobacillales</taxon>
        <taxon>Enterococcaceae</taxon>
        <taxon>Vagococcus</taxon>
    </lineage>
</organism>
<dbReference type="PANTHER" id="PTHR43356">
    <property type="entry name" value="PHOSPHATE ACETYLTRANSFERASE"/>
    <property type="match status" value="1"/>
</dbReference>
<evidence type="ECO:0000256" key="1">
    <source>
        <dbReference type="ARBA" id="ARBA00005656"/>
    </source>
</evidence>
<sequence length="301" mass="32391">MTIPSFADLKRDLLSLESVDKKRVVVANATDEHTLQSVLSLYHEGLITPILVGDEKEIISLLETLKEEPKDFAIIHGNDDTDTAQKSVTLIKEDKADVLMKGHLQTRDLLKAVVNKEHGIREQKVLSHVAINEVPSYHKLLFITDGGMMLTPDLPTKEELLKNALSVTKALGYDETKIGVLDATENVNPKLQASLDAAELKKLSGKGDFAGSVIEGPISLDLSISKEIAKEKEYNSPVAGEADILLVPDIITGNVLGKSLTTLAGGKMAGLIVGAKCPIVLTSRGSSTEEKLNSLILAISL</sequence>
<feature type="domain" description="Phosphate acetyl/butaryl transferase" evidence="4">
    <location>
        <begin position="14"/>
        <end position="81"/>
    </location>
</feature>
<reference evidence="5 6" key="1">
    <citation type="submission" date="2017-05" db="EMBL/GenBank/DDBJ databases">
        <title>Vagococcus spp. assemblies.</title>
        <authorList>
            <person name="Gulvik C.A."/>
        </authorList>
    </citation>
    <scope>NUCLEOTIDE SEQUENCE [LARGE SCALE GENOMIC DNA]</scope>
    <source>
        <strain evidence="5 6">CCUG 41755</strain>
    </source>
</reference>
<comment type="similarity">
    <text evidence="1">Belongs to the phosphate acetyltransferase and butyryltransferase family.</text>
</comment>
<evidence type="ECO:0000313" key="5">
    <source>
        <dbReference type="EMBL" id="RSU04563.1"/>
    </source>
</evidence>
<dbReference type="OrthoDB" id="9774179at2"/>
<evidence type="ECO:0000256" key="3">
    <source>
        <dbReference type="ARBA" id="ARBA00023315"/>
    </source>
</evidence>
<dbReference type="PANTHER" id="PTHR43356:SF2">
    <property type="entry name" value="PHOSPHATE ACETYLTRANSFERASE"/>
    <property type="match status" value="1"/>
</dbReference>
<gene>
    <name evidence="5" type="ORF">CBF31_00680</name>
</gene>
<dbReference type="SUPFAM" id="SSF53659">
    <property type="entry name" value="Isocitrate/Isopropylmalate dehydrogenase-like"/>
    <property type="match status" value="1"/>
</dbReference>
<dbReference type="InterPro" id="IPR050500">
    <property type="entry name" value="Phos_Acetyltrans/Butyryltrans"/>
</dbReference>
<dbReference type="RefSeq" id="WP_126829948.1">
    <property type="nucleotide sequence ID" value="NZ_CBCRYB010000006.1"/>
</dbReference>
<dbReference type="EMBL" id="NGJY01000001">
    <property type="protein sequence ID" value="RSU04563.1"/>
    <property type="molecule type" value="Genomic_DNA"/>
</dbReference>
<name>A0A430ABH4_9ENTE</name>
<dbReference type="Proteomes" id="UP000287101">
    <property type="component" value="Unassembled WGS sequence"/>
</dbReference>
<dbReference type="InterPro" id="IPR002505">
    <property type="entry name" value="PTA_PTB"/>
</dbReference>
<dbReference type="InterPro" id="IPR012147">
    <property type="entry name" value="P_Ac_Bu_trans"/>
</dbReference>
<keyword evidence="3" id="KW-0012">Acyltransferase</keyword>
<keyword evidence="2 5" id="KW-0808">Transferase</keyword>
<protein>
    <submittedName>
        <fullName evidence="5">Phosphate butyryltransferase</fullName>
    </submittedName>
</protein>
<proteinExistence type="inferred from homology"/>
<accession>A0A430ABH4</accession>